<dbReference type="Proteomes" id="UP001224890">
    <property type="component" value="Unassembled WGS sequence"/>
</dbReference>
<dbReference type="EMBL" id="JAHMHR010000067">
    <property type="protein sequence ID" value="KAK1658933.1"/>
    <property type="molecule type" value="Genomic_DNA"/>
</dbReference>
<dbReference type="GeneID" id="85462991"/>
<dbReference type="RefSeq" id="XP_060423697.1">
    <property type="nucleotide sequence ID" value="XM_060578465.1"/>
</dbReference>
<evidence type="ECO:0000313" key="1">
    <source>
        <dbReference type="EMBL" id="KAK1658933.1"/>
    </source>
</evidence>
<dbReference type="AlphaFoldDB" id="A0AAJ0A9C9"/>
<keyword evidence="2" id="KW-1185">Reference proteome</keyword>
<evidence type="ECO:0000313" key="2">
    <source>
        <dbReference type="Proteomes" id="UP001224890"/>
    </source>
</evidence>
<protein>
    <submittedName>
        <fullName evidence="1">Uncharacterized protein</fullName>
    </submittedName>
</protein>
<reference evidence="1" key="1">
    <citation type="submission" date="2021-06" db="EMBL/GenBank/DDBJ databases">
        <title>Comparative genomics, transcriptomics and evolutionary studies reveal genomic signatures of adaptation to plant cell wall in hemibiotrophic fungi.</title>
        <authorList>
            <consortium name="DOE Joint Genome Institute"/>
            <person name="Baroncelli R."/>
            <person name="Diaz J.F."/>
            <person name="Benocci T."/>
            <person name="Peng M."/>
            <person name="Battaglia E."/>
            <person name="Haridas S."/>
            <person name="Andreopoulos W."/>
            <person name="Labutti K."/>
            <person name="Pangilinan J."/>
            <person name="Floch G.L."/>
            <person name="Makela M.R."/>
            <person name="Henrissat B."/>
            <person name="Grigoriev I.V."/>
            <person name="Crouch J.A."/>
            <person name="De Vries R.P."/>
            <person name="Sukno S.A."/>
            <person name="Thon M.R."/>
        </authorList>
    </citation>
    <scope>NUCLEOTIDE SEQUENCE</scope>
    <source>
        <strain evidence="1">CBS 193.32</strain>
    </source>
</reference>
<accession>A0AAJ0A9C9</accession>
<name>A0AAJ0A9C9_9PEZI</name>
<organism evidence="1 2">
    <name type="scientific">Colletotrichum godetiae</name>
    <dbReference type="NCBI Taxonomy" id="1209918"/>
    <lineage>
        <taxon>Eukaryota</taxon>
        <taxon>Fungi</taxon>
        <taxon>Dikarya</taxon>
        <taxon>Ascomycota</taxon>
        <taxon>Pezizomycotina</taxon>
        <taxon>Sordariomycetes</taxon>
        <taxon>Hypocreomycetidae</taxon>
        <taxon>Glomerellales</taxon>
        <taxon>Glomerellaceae</taxon>
        <taxon>Colletotrichum</taxon>
        <taxon>Colletotrichum acutatum species complex</taxon>
    </lineage>
</organism>
<comment type="caution">
    <text evidence="1">The sequence shown here is derived from an EMBL/GenBank/DDBJ whole genome shotgun (WGS) entry which is preliminary data.</text>
</comment>
<gene>
    <name evidence="1" type="ORF">BDP55DRAFT_720302</name>
</gene>
<proteinExistence type="predicted"/>
<sequence>MKAGVQGATFAQTGLALFSASLVFFLIFFRTSSRSYALAIREIQSSLLASRFCTGHRAALRRDDGRKRDTLIAAKKKRAGKEGRLHLANTVHNCCRDKEHPHPVVQRGASTAQGTFEAMILQCLPDFHLRSTYVLRRATLLRRHAAKATTDTHKDWALSSRPIVTSKQTSFAAHIIAVFCGVSSRPSHVRLDRHCRQVVYASPIYLKFSYDDMPLSPKSRAAGRKLTGRGMLTSSAQLGRAMSSKRIRKIPYNSRLQSVMDTVLQFEALFLAKKRQLAHLKSENRLCAVLAKPGEAASYGAWGKAAKGLSCLAGERRGPRQMDGQGWPMFGPCCGYEFKIRKKSARQNLERQAAELGLAA</sequence>